<proteinExistence type="predicted"/>
<keyword evidence="2" id="KW-1185">Reference proteome</keyword>
<evidence type="ECO:0008006" key="3">
    <source>
        <dbReference type="Google" id="ProtNLM"/>
    </source>
</evidence>
<dbReference type="SUPFAM" id="SSF56219">
    <property type="entry name" value="DNase I-like"/>
    <property type="match status" value="1"/>
</dbReference>
<dbReference type="Gene3D" id="3.60.10.10">
    <property type="entry name" value="Endonuclease/exonuclease/phosphatase"/>
    <property type="match status" value="1"/>
</dbReference>
<protein>
    <recommendedName>
        <fullName evidence="3">Endonuclease/exonuclease/phosphatase domain-containing protein</fullName>
    </recommendedName>
</protein>
<dbReference type="Proteomes" id="UP000440578">
    <property type="component" value="Unassembled WGS sequence"/>
</dbReference>
<evidence type="ECO:0000313" key="1">
    <source>
        <dbReference type="EMBL" id="KAF0301531.1"/>
    </source>
</evidence>
<comment type="caution">
    <text evidence="1">The sequence shown here is derived from an EMBL/GenBank/DDBJ whole genome shotgun (WGS) entry which is preliminary data.</text>
</comment>
<gene>
    <name evidence="1" type="ORF">FJT64_026221</name>
</gene>
<name>A0A6A4WHY6_AMPAM</name>
<dbReference type="AlphaFoldDB" id="A0A6A4WHY6"/>
<organism evidence="1 2">
    <name type="scientific">Amphibalanus amphitrite</name>
    <name type="common">Striped barnacle</name>
    <name type="synonym">Balanus amphitrite</name>
    <dbReference type="NCBI Taxonomy" id="1232801"/>
    <lineage>
        <taxon>Eukaryota</taxon>
        <taxon>Metazoa</taxon>
        <taxon>Ecdysozoa</taxon>
        <taxon>Arthropoda</taxon>
        <taxon>Crustacea</taxon>
        <taxon>Multicrustacea</taxon>
        <taxon>Cirripedia</taxon>
        <taxon>Thoracica</taxon>
        <taxon>Thoracicalcarea</taxon>
        <taxon>Balanomorpha</taxon>
        <taxon>Balanoidea</taxon>
        <taxon>Balanidae</taxon>
        <taxon>Amphibalaninae</taxon>
        <taxon>Amphibalanus</taxon>
    </lineage>
</organism>
<sequence length="152" mass="16920">MQLITSGDIEPNPGPSERENVLRLCCQNVCSINNKLGTLRSYAPELASHNVIGLTETWLGPHVTDSELQLGLDDYVWFRRDRDGRGGGVACAVRANLSPVHRPDLEPDCEALAVQLGTERRIILVVVYRPPDVDADIDKLVQLIRHLPYTHC</sequence>
<evidence type="ECO:0000313" key="2">
    <source>
        <dbReference type="Proteomes" id="UP000440578"/>
    </source>
</evidence>
<reference evidence="1 2" key="1">
    <citation type="submission" date="2019-07" db="EMBL/GenBank/DDBJ databases">
        <title>Draft genome assembly of a fouling barnacle, Amphibalanus amphitrite (Darwin, 1854): The first reference genome for Thecostraca.</title>
        <authorList>
            <person name="Kim W."/>
        </authorList>
    </citation>
    <scope>NUCLEOTIDE SEQUENCE [LARGE SCALE GENOMIC DNA]</scope>
    <source>
        <strain evidence="1">SNU_AA5</strain>
        <tissue evidence="1">Soma without cirri and trophi</tissue>
    </source>
</reference>
<dbReference type="EMBL" id="VIIS01001157">
    <property type="protein sequence ID" value="KAF0301531.1"/>
    <property type="molecule type" value="Genomic_DNA"/>
</dbReference>
<dbReference type="InterPro" id="IPR036691">
    <property type="entry name" value="Endo/exonu/phosph_ase_sf"/>
</dbReference>
<accession>A0A6A4WHY6</accession>